<dbReference type="EMBL" id="CCYD01003042">
    <property type="protein sequence ID" value="CEG48803.1"/>
    <property type="molecule type" value="Genomic_DNA"/>
</dbReference>
<proteinExistence type="predicted"/>
<keyword evidence="3" id="KW-1185">Reference proteome</keyword>
<dbReference type="RefSeq" id="XP_024585172.1">
    <property type="nucleotide sequence ID" value="XM_024719921.1"/>
</dbReference>
<evidence type="ECO:0000256" key="1">
    <source>
        <dbReference type="SAM" id="MobiDB-lite"/>
    </source>
</evidence>
<sequence>MELEISFVKLIPETAEQLNIVVWLGPMNVKLLPQNVAQFMNILPPRKITDSIREDGSSNCHARKADSHWAEPRV</sequence>
<dbReference type="GeneID" id="36401658"/>
<feature type="region of interest" description="Disordered" evidence="1">
    <location>
        <begin position="53"/>
        <end position="74"/>
    </location>
</feature>
<protein>
    <submittedName>
        <fullName evidence="2">Uncharacterized protein</fullName>
    </submittedName>
</protein>
<organism evidence="2 3">
    <name type="scientific">Plasmopara halstedii</name>
    <name type="common">Downy mildew of sunflower</name>
    <dbReference type="NCBI Taxonomy" id="4781"/>
    <lineage>
        <taxon>Eukaryota</taxon>
        <taxon>Sar</taxon>
        <taxon>Stramenopiles</taxon>
        <taxon>Oomycota</taxon>
        <taxon>Peronosporomycetes</taxon>
        <taxon>Peronosporales</taxon>
        <taxon>Peronosporaceae</taxon>
        <taxon>Plasmopara</taxon>
    </lineage>
</organism>
<dbReference type="Proteomes" id="UP000054928">
    <property type="component" value="Unassembled WGS sequence"/>
</dbReference>
<dbReference type="AlphaFoldDB" id="A0A0N7L839"/>
<name>A0A0N7L839_PLAHL</name>
<feature type="compositionally biased region" description="Basic and acidic residues" evidence="1">
    <location>
        <begin position="63"/>
        <end position="74"/>
    </location>
</feature>
<accession>A0A0N7L839</accession>
<evidence type="ECO:0000313" key="2">
    <source>
        <dbReference type="EMBL" id="CEG48803.1"/>
    </source>
</evidence>
<evidence type="ECO:0000313" key="3">
    <source>
        <dbReference type="Proteomes" id="UP000054928"/>
    </source>
</evidence>
<reference evidence="3" key="1">
    <citation type="submission" date="2014-09" db="EMBL/GenBank/DDBJ databases">
        <authorList>
            <person name="Sharma Rahul"/>
            <person name="Thines Marco"/>
        </authorList>
    </citation>
    <scope>NUCLEOTIDE SEQUENCE [LARGE SCALE GENOMIC DNA]</scope>
</reference>